<accession>A0A512CZQ4</accession>
<feature type="transmembrane region" description="Helical" evidence="5">
    <location>
        <begin position="183"/>
        <end position="203"/>
    </location>
</feature>
<dbReference type="AlphaFoldDB" id="A0A512CZQ4"/>
<evidence type="ECO:0000256" key="6">
    <source>
        <dbReference type="SAM" id="SignalP"/>
    </source>
</evidence>
<keyword evidence="4 5" id="KW-0472">Membrane</keyword>
<name>A0A512CZQ4_9MICO</name>
<keyword evidence="2 5" id="KW-0812">Transmembrane</keyword>
<dbReference type="InterPro" id="IPR007016">
    <property type="entry name" value="O-antigen_ligase-rel_domated"/>
</dbReference>
<protein>
    <recommendedName>
        <fullName evidence="7">O-antigen ligase-related domain-containing protein</fullName>
    </recommendedName>
</protein>
<feature type="domain" description="O-antigen ligase-related" evidence="7">
    <location>
        <begin position="66"/>
        <end position="199"/>
    </location>
</feature>
<feature type="transmembrane region" description="Helical" evidence="5">
    <location>
        <begin position="79"/>
        <end position="96"/>
    </location>
</feature>
<feature type="transmembrane region" description="Helical" evidence="5">
    <location>
        <begin position="215"/>
        <end position="233"/>
    </location>
</feature>
<evidence type="ECO:0000259" key="7">
    <source>
        <dbReference type="Pfam" id="PF04932"/>
    </source>
</evidence>
<keyword evidence="3 5" id="KW-1133">Transmembrane helix</keyword>
<organism evidence="8 9">
    <name type="scientific">Terrabacter aerolatus</name>
    <dbReference type="NCBI Taxonomy" id="422442"/>
    <lineage>
        <taxon>Bacteria</taxon>
        <taxon>Bacillati</taxon>
        <taxon>Actinomycetota</taxon>
        <taxon>Actinomycetes</taxon>
        <taxon>Micrococcales</taxon>
        <taxon>Intrasporangiaceae</taxon>
        <taxon>Terrabacter</taxon>
    </lineage>
</organism>
<feature type="transmembrane region" description="Helical" evidence="5">
    <location>
        <begin position="57"/>
        <end position="73"/>
    </location>
</feature>
<keyword evidence="6" id="KW-0732">Signal</keyword>
<evidence type="ECO:0000256" key="2">
    <source>
        <dbReference type="ARBA" id="ARBA00022692"/>
    </source>
</evidence>
<comment type="caution">
    <text evidence="8">The sequence shown here is derived from an EMBL/GenBank/DDBJ whole genome shotgun (WGS) entry which is preliminary data.</text>
</comment>
<dbReference type="PANTHER" id="PTHR37422:SF13">
    <property type="entry name" value="LIPOPOLYSACCHARIDE BIOSYNTHESIS PROTEIN PA4999-RELATED"/>
    <property type="match status" value="1"/>
</dbReference>
<dbReference type="InterPro" id="IPR051533">
    <property type="entry name" value="WaaL-like"/>
</dbReference>
<sequence length="261" mass="27378">MAFLAGTVLASAFVLLAPAASDSRRTANGNANDVAMAIVMGLGCALYLLLKGRRRNKIVAVASLPLLLTAGIATGSRTAVFGAAGIVLVVTFVAIGQRRWGQLAGVISAILVLILVVDSLPKALIPERLSSIGEALQSGNLSNRTIIWDAILERGWDMVGVGAGASPSYLGGQLGFSTVAHNVFLGVLLETGALGLMVFGWLLARLALDARNSRFSSLILFLAPAVAAGSLALTLEARRMLWLVIALSWSQIYADRREARL</sequence>
<evidence type="ECO:0000256" key="1">
    <source>
        <dbReference type="ARBA" id="ARBA00004141"/>
    </source>
</evidence>
<feature type="signal peptide" evidence="6">
    <location>
        <begin position="1"/>
        <end position="19"/>
    </location>
</feature>
<reference evidence="8 9" key="1">
    <citation type="submission" date="2019-07" db="EMBL/GenBank/DDBJ databases">
        <title>Whole genome shotgun sequence of Terrabacter aerolatus NBRC 106305.</title>
        <authorList>
            <person name="Hosoyama A."/>
            <person name="Uohara A."/>
            <person name="Ohji S."/>
            <person name="Ichikawa N."/>
        </authorList>
    </citation>
    <scope>NUCLEOTIDE SEQUENCE [LARGE SCALE GENOMIC DNA]</scope>
    <source>
        <strain evidence="8 9">NBRC 106305</strain>
    </source>
</reference>
<evidence type="ECO:0000256" key="5">
    <source>
        <dbReference type="SAM" id="Phobius"/>
    </source>
</evidence>
<dbReference type="Proteomes" id="UP000321534">
    <property type="component" value="Unassembled WGS sequence"/>
</dbReference>
<feature type="transmembrane region" description="Helical" evidence="5">
    <location>
        <begin position="103"/>
        <end position="121"/>
    </location>
</feature>
<proteinExistence type="predicted"/>
<dbReference type="Pfam" id="PF04932">
    <property type="entry name" value="Wzy_C"/>
    <property type="match status" value="1"/>
</dbReference>
<feature type="chain" id="PRO_5022242968" description="O-antigen ligase-related domain-containing protein" evidence="6">
    <location>
        <begin position="20"/>
        <end position="261"/>
    </location>
</feature>
<dbReference type="GO" id="GO:0016020">
    <property type="term" value="C:membrane"/>
    <property type="evidence" value="ECO:0007669"/>
    <property type="project" value="UniProtKB-SubCell"/>
</dbReference>
<evidence type="ECO:0000256" key="4">
    <source>
        <dbReference type="ARBA" id="ARBA00023136"/>
    </source>
</evidence>
<keyword evidence="9" id="KW-1185">Reference proteome</keyword>
<evidence type="ECO:0000256" key="3">
    <source>
        <dbReference type="ARBA" id="ARBA00022989"/>
    </source>
</evidence>
<dbReference type="EMBL" id="BJYX01000006">
    <property type="protein sequence ID" value="GEO29693.1"/>
    <property type="molecule type" value="Genomic_DNA"/>
</dbReference>
<evidence type="ECO:0000313" key="8">
    <source>
        <dbReference type="EMBL" id="GEO29693.1"/>
    </source>
</evidence>
<dbReference type="PANTHER" id="PTHR37422">
    <property type="entry name" value="TEICHURONIC ACID BIOSYNTHESIS PROTEIN TUAE"/>
    <property type="match status" value="1"/>
</dbReference>
<feature type="transmembrane region" description="Helical" evidence="5">
    <location>
        <begin position="31"/>
        <end position="50"/>
    </location>
</feature>
<comment type="subcellular location">
    <subcellularLocation>
        <location evidence="1">Membrane</location>
        <topology evidence="1">Multi-pass membrane protein</topology>
    </subcellularLocation>
</comment>
<evidence type="ECO:0000313" key="9">
    <source>
        <dbReference type="Proteomes" id="UP000321534"/>
    </source>
</evidence>
<gene>
    <name evidence="8" type="ORF">TAE01_15030</name>
</gene>